<accession>A0AAU7NRL9</accession>
<name>A0AAU7NRL9_9GAMM</name>
<dbReference type="RefSeq" id="WP_349431333.1">
    <property type="nucleotide sequence ID" value="NZ_CP157743.1"/>
</dbReference>
<dbReference type="InterPro" id="IPR025737">
    <property type="entry name" value="FApF"/>
</dbReference>
<evidence type="ECO:0000256" key="2">
    <source>
        <dbReference type="SAM" id="MobiDB-lite"/>
    </source>
</evidence>
<dbReference type="Proteomes" id="UP001225378">
    <property type="component" value="Chromosome"/>
</dbReference>
<sequence>MFFCLLSFYGGNGYAENDLQRDNPLEQYRQLFAEQQKEFEKQRRIIEEQGKEIEILKARINSLAAQSPSSQPPATEANNDQTVIAATSPKKKIEIPSKPVGQAPPQASEKPRPPEIPRLSETVGGVLTRKGNLVIEPALEYAYTDNNRVFLDAFTFLPAIAVGLIDLREIKRHSFIGSLAARYGITDRLEFEFRAPYVYRSDSQRSRAVSIGVGEDEIFNASGNDIGDLEFATRYQLNSGSGGWPIFVGNMVATVPTGTSPFEVDFVQSTPGAVFPTELPTGSGYFSFQPSITALYPSDPGVFFGNLSYSYNAETNENVGKVDPGDAVGLSFGMGFALNARSSFSLGYSHKHVFESEINGQTVNGSELDIGQLLIGYSFRFTPKTNINLSLGIGTTEDAQDIKLNLRLPMTFDFLSQAY</sequence>
<feature type="coiled-coil region" evidence="1">
    <location>
        <begin position="25"/>
        <end position="66"/>
    </location>
</feature>
<evidence type="ECO:0000313" key="3">
    <source>
        <dbReference type="EMBL" id="XBS19628.1"/>
    </source>
</evidence>
<dbReference type="KEGG" id="mech:Q9L42_014850"/>
<gene>
    <name evidence="3" type="ORF">Q9L42_014850</name>
</gene>
<evidence type="ECO:0000313" key="4">
    <source>
        <dbReference type="Proteomes" id="UP001225378"/>
    </source>
</evidence>
<keyword evidence="4" id="KW-1185">Reference proteome</keyword>
<feature type="region of interest" description="Disordered" evidence="2">
    <location>
        <begin position="94"/>
        <end position="122"/>
    </location>
</feature>
<dbReference type="Pfam" id="PF13557">
    <property type="entry name" value="Phenol_MetA_deg"/>
    <property type="match status" value="1"/>
</dbReference>
<keyword evidence="1" id="KW-0175">Coiled coil</keyword>
<organism evidence="3 4">
    <name type="scientific">Methylomarinum roseum</name>
    <dbReference type="NCBI Taxonomy" id="3067653"/>
    <lineage>
        <taxon>Bacteria</taxon>
        <taxon>Pseudomonadati</taxon>
        <taxon>Pseudomonadota</taxon>
        <taxon>Gammaproteobacteria</taxon>
        <taxon>Methylococcales</taxon>
        <taxon>Methylococcaceae</taxon>
        <taxon>Methylomarinum</taxon>
    </lineage>
</organism>
<evidence type="ECO:0000256" key="1">
    <source>
        <dbReference type="SAM" id="Coils"/>
    </source>
</evidence>
<dbReference type="AlphaFoldDB" id="A0AAU7NRL9"/>
<protein>
    <submittedName>
        <fullName evidence="3">Transporter</fullName>
    </submittedName>
</protein>
<proteinExistence type="predicted"/>
<dbReference type="EMBL" id="CP157743">
    <property type="protein sequence ID" value="XBS19628.1"/>
    <property type="molecule type" value="Genomic_DNA"/>
</dbReference>
<reference evidence="3 4" key="1">
    <citation type="journal article" date="2024" name="Microbiology">
        <title>Methylomarinum rosea sp. nov., a novel halophilic methanotrophic bacterium from the hypersaline Lake Elton.</title>
        <authorList>
            <person name="Suleimanov R.Z."/>
            <person name="Oshkin I.Y."/>
            <person name="Danilova O.V."/>
            <person name="Suzina N.E."/>
            <person name="Dedysh S.N."/>
        </authorList>
    </citation>
    <scope>NUCLEOTIDE SEQUENCE [LARGE SCALE GENOMIC DNA]</scope>
    <source>
        <strain evidence="3 4">Ch1-1</strain>
    </source>
</reference>